<feature type="domain" description="Flagellar basal-body/hook protein C-terminal" evidence="9">
    <location>
        <begin position="463"/>
        <end position="502"/>
    </location>
</feature>
<dbReference type="InterPro" id="IPR002371">
    <property type="entry name" value="FlgK"/>
</dbReference>
<dbReference type="RefSeq" id="WP_211869238.1">
    <property type="nucleotide sequence ID" value="NZ_JAAEDI010000012.1"/>
</dbReference>
<comment type="similarity">
    <text evidence="3 7">Belongs to the flagella basal body rod proteins family.</text>
</comment>
<dbReference type="PROSITE" id="PS00588">
    <property type="entry name" value="FLAGELLA_BB_ROD"/>
    <property type="match status" value="1"/>
</dbReference>
<dbReference type="EMBL" id="JAAEDI010000012">
    <property type="protein sequence ID" value="MBR0650516.1"/>
    <property type="molecule type" value="Genomic_DNA"/>
</dbReference>
<evidence type="ECO:0000256" key="5">
    <source>
        <dbReference type="ARBA" id="ARBA00022525"/>
    </source>
</evidence>
<dbReference type="Pfam" id="PF22638">
    <property type="entry name" value="FlgK_D1"/>
    <property type="match status" value="1"/>
</dbReference>
<evidence type="ECO:0000256" key="1">
    <source>
        <dbReference type="ARBA" id="ARBA00004117"/>
    </source>
</evidence>
<evidence type="ECO:0000256" key="2">
    <source>
        <dbReference type="ARBA" id="ARBA00004613"/>
    </source>
</evidence>
<dbReference type="Pfam" id="PF00460">
    <property type="entry name" value="Flg_bb_rod"/>
    <property type="match status" value="1"/>
</dbReference>
<keyword evidence="6 7" id="KW-0975">Bacterial flagellum</keyword>
<dbReference type="SUPFAM" id="SSF64518">
    <property type="entry name" value="Phase 1 flagellin"/>
    <property type="match status" value="1"/>
</dbReference>
<protein>
    <recommendedName>
        <fullName evidence="4 7">Flagellar hook-associated protein 1</fullName>
        <shortName evidence="7">HAP1</shortName>
    </recommendedName>
</protein>
<feature type="domain" description="Flagellar hook-associated protein FlgK helical" evidence="10">
    <location>
        <begin position="97"/>
        <end position="307"/>
    </location>
</feature>
<dbReference type="Pfam" id="PF06429">
    <property type="entry name" value="Flg_bbr_C"/>
    <property type="match status" value="1"/>
</dbReference>
<evidence type="ECO:0000259" key="8">
    <source>
        <dbReference type="Pfam" id="PF00460"/>
    </source>
</evidence>
<keyword evidence="12" id="KW-1185">Reference proteome</keyword>
<evidence type="ECO:0000256" key="6">
    <source>
        <dbReference type="ARBA" id="ARBA00023143"/>
    </source>
</evidence>
<dbReference type="Proteomes" id="UP000698752">
    <property type="component" value="Unassembled WGS sequence"/>
</dbReference>
<keyword evidence="5 7" id="KW-0964">Secreted</keyword>
<sequence>MSLEAALLTARSGLLQTQRALTAAANNVANADTAGYTRKTAAATAVETGGVRTLPSTRDVDEALVTELNSRRAAAAGAGLRSDLLSGIEAAHGSPEAGDGIGDLVAMLRNSFETLLADPSQAGLQGAAVVAAQDLAGRLNEVARAIGTTRQRAQDTIVAEVSSINAGLRDIAALTLRIREQIALTGEAAALEDQRDLAIATLSESIEVKALKREDGGLVLVARNGLVLPLDPNKDAFSTAEATLDPSSFHGSGGTIPAITLNGQDVTGRLIGGRLAEAVALRDQTLPRYQAELDLTAATLATRFDAQGLTLFTDPAGAVPDSSVPYAGSAMIGFAGRITVNAAVATNPSLMRDGTRAVTADPSGAADFTPNAPGGPASFTTLISRIVSQTFGSEAQPGTAWSAIATGGLGPDGTLSSPFGAPATIDGYAGMVTATQTADAAAAESRATSARAVVEGLAERFAQRSGVDVDTEMAAMVTLQNAYAANARVMSTVQAMWDTLLNAVR</sequence>
<evidence type="ECO:0000256" key="7">
    <source>
        <dbReference type="RuleBase" id="RU362065"/>
    </source>
</evidence>
<evidence type="ECO:0000313" key="11">
    <source>
        <dbReference type="EMBL" id="MBR0650516.1"/>
    </source>
</evidence>
<comment type="caution">
    <text evidence="11">The sequence shown here is derived from an EMBL/GenBank/DDBJ whole genome shotgun (WGS) entry which is preliminary data.</text>
</comment>
<proteinExistence type="inferred from homology"/>
<dbReference type="PANTHER" id="PTHR30033:SF2">
    <property type="entry name" value="FLAGELLAR HOOK PROTEIN"/>
    <property type="match status" value="1"/>
</dbReference>
<name>A0ABS5EHK4_9PROT</name>
<dbReference type="InterPro" id="IPR001444">
    <property type="entry name" value="Flag_bb_rod_N"/>
</dbReference>
<evidence type="ECO:0000313" key="12">
    <source>
        <dbReference type="Proteomes" id="UP000698752"/>
    </source>
</evidence>
<dbReference type="InterPro" id="IPR053927">
    <property type="entry name" value="FlgK_helical"/>
</dbReference>
<evidence type="ECO:0000256" key="3">
    <source>
        <dbReference type="ARBA" id="ARBA00009677"/>
    </source>
</evidence>
<evidence type="ECO:0000259" key="10">
    <source>
        <dbReference type="Pfam" id="PF22638"/>
    </source>
</evidence>
<evidence type="ECO:0000256" key="4">
    <source>
        <dbReference type="ARBA" id="ARBA00016244"/>
    </source>
</evidence>
<dbReference type="PANTHER" id="PTHR30033">
    <property type="entry name" value="FLAGELLAR HOOK-ASSOCIATED PROTEIN 1"/>
    <property type="match status" value="1"/>
</dbReference>
<comment type="subcellular location">
    <subcellularLocation>
        <location evidence="1">Bacterial flagellum basal body</location>
    </subcellularLocation>
    <subcellularLocation>
        <location evidence="2 7">Secreted</location>
    </subcellularLocation>
</comment>
<dbReference type="InterPro" id="IPR010930">
    <property type="entry name" value="Flg_bb/hook_C_dom"/>
</dbReference>
<feature type="domain" description="Flagellar basal body rod protein N-terminal" evidence="8">
    <location>
        <begin position="7"/>
        <end position="37"/>
    </location>
</feature>
<organism evidence="11 12">
    <name type="scientific">Neoroseomonas terrae</name>
    <dbReference type="NCBI Taxonomy" id="424799"/>
    <lineage>
        <taxon>Bacteria</taxon>
        <taxon>Pseudomonadati</taxon>
        <taxon>Pseudomonadota</taxon>
        <taxon>Alphaproteobacteria</taxon>
        <taxon>Acetobacterales</taxon>
        <taxon>Acetobacteraceae</taxon>
        <taxon>Neoroseomonas</taxon>
    </lineage>
</organism>
<dbReference type="InterPro" id="IPR019776">
    <property type="entry name" value="Flagellar_basal_body_rod_CS"/>
</dbReference>
<dbReference type="PRINTS" id="PR01005">
    <property type="entry name" value="FLGHOOKAP1"/>
</dbReference>
<evidence type="ECO:0000259" key="9">
    <source>
        <dbReference type="Pfam" id="PF06429"/>
    </source>
</evidence>
<accession>A0ABS5EHK4</accession>
<reference evidence="12" key="1">
    <citation type="journal article" date="2021" name="Syst. Appl. Microbiol.">
        <title>Roseomonas hellenica sp. nov., isolated from roots of wild-growing Alkanna tinctoria.</title>
        <authorList>
            <person name="Rat A."/>
            <person name="Naranjo H.D."/>
            <person name="Lebbe L."/>
            <person name="Cnockaert M."/>
            <person name="Krigas N."/>
            <person name="Grigoriadou K."/>
            <person name="Maloupa E."/>
            <person name="Willems A."/>
        </authorList>
    </citation>
    <scope>NUCLEOTIDE SEQUENCE [LARGE SCALE GENOMIC DNA]</scope>
    <source>
        <strain evidence="12">LMG 31159</strain>
    </source>
</reference>
<gene>
    <name evidence="7" type="primary">flgK</name>
    <name evidence="11" type="ORF">GXW78_12650</name>
</gene>